<dbReference type="InterPro" id="IPR011598">
    <property type="entry name" value="bHLH_dom"/>
</dbReference>
<dbReference type="InterPro" id="IPR050370">
    <property type="entry name" value="HES_HEY"/>
</dbReference>
<name>A0A913Y1H4_EXADI</name>
<evidence type="ECO:0000313" key="8">
    <source>
        <dbReference type="Proteomes" id="UP000887567"/>
    </source>
</evidence>
<keyword evidence="4" id="KW-0539">Nucleus</keyword>
<dbReference type="Gene3D" id="4.10.280.10">
    <property type="entry name" value="Helix-loop-helix DNA-binding domain"/>
    <property type="match status" value="1"/>
</dbReference>
<dbReference type="GO" id="GO:0006355">
    <property type="term" value="P:regulation of DNA-templated transcription"/>
    <property type="evidence" value="ECO:0007669"/>
    <property type="project" value="InterPro"/>
</dbReference>
<dbReference type="AlphaFoldDB" id="A0A913Y1H4"/>
<dbReference type="InterPro" id="IPR036638">
    <property type="entry name" value="HLH_DNA-bd_sf"/>
</dbReference>
<evidence type="ECO:0000256" key="1">
    <source>
        <dbReference type="ARBA" id="ARBA00004123"/>
    </source>
</evidence>
<evidence type="ECO:0000256" key="4">
    <source>
        <dbReference type="ARBA" id="ARBA00023242"/>
    </source>
</evidence>
<evidence type="ECO:0000313" key="7">
    <source>
        <dbReference type="EnsemblMetazoa" id="XP_020913040.1"/>
    </source>
</evidence>
<organism evidence="7 8">
    <name type="scientific">Exaiptasia diaphana</name>
    <name type="common">Tropical sea anemone</name>
    <name type="synonym">Aiptasia pulchella</name>
    <dbReference type="NCBI Taxonomy" id="2652724"/>
    <lineage>
        <taxon>Eukaryota</taxon>
        <taxon>Metazoa</taxon>
        <taxon>Cnidaria</taxon>
        <taxon>Anthozoa</taxon>
        <taxon>Hexacorallia</taxon>
        <taxon>Actiniaria</taxon>
        <taxon>Aiptasiidae</taxon>
        <taxon>Exaiptasia</taxon>
    </lineage>
</organism>
<feature type="region of interest" description="Disordered" evidence="5">
    <location>
        <begin position="1"/>
        <end position="34"/>
    </location>
</feature>
<dbReference type="SMART" id="SM00353">
    <property type="entry name" value="HLH"/>
    <property type="match status" value="1"/>
</dbReference>
<dbReference type="GO" id="GO:0046983">
    <property type="term" value="F:protein dimerization activity"/>
    <property type="evidence" value="ECO:0007669"/>
    <property type="project" value="InterPro"/>
</dbReference>
<dbReference type="OMA" id="YEMGREM"/>
<dbReference type="PROSITE" id="PS50888">
    <property type="entry name" value="BHLH"/>
    <property type="match status" value="1"/>
</dbReference>
<sequence length="233" mass="26714">MKRAYVDSDQEDAGSERYIDNEEEESKARKKRRGLIEKKRRDRINRCLTELRRLVPAAVDKQGSAKLEKAEILQLTVEHLRNLRNIAKQETVLNTADFRSVGFRECLNEVTTYLHNFQDPNYKDEHKGQLLTNLNAIISHGPSHGSPHVCPPVQAMWPHPRGLGTSETPRYDRTLLPFNTIKQQNLITEKSATMHITGVTLAPEQNLKQIPSHCALFPIDTAMRIVQFPYVPR</sequence>
<evidence type="ECO:0000256" key="5">
    <source>
        <dbReference type="SAM" id="MobiDB-lite"/>
    </source>
</evidence>
<dbReference type="Gene3D" id="6.10.250.980">
    <property type="match status" value="1"/>
</dbReference>
<comment type="subcellular location">
    <subcellularLocation>
        <location evidence="1">Nucleus</location>
    </subcellularLocation>
</comment>
<accession>A0A913Y1H4</accession>
<keyword evidence="3" id="KW-0804">Transcription</keyword>
<dbReference type="InterPro" id="IPR003650">
    <property type="entry name" value="Orange_dom"/>
</dbReference>
<dbReference type="GO" id="GO:0003677">
    <property type="term" value="F:DNA binding"/>
    <property type="evidence" value="ECO:0007669"/>
    <property type="project" value="InterPro"/>
</dbReference>
<feature type="domain" description="BHLH" evidence="6">
    <location>
        <begin position="28"/>
        <end position="83"/>
    </location>
</feature>
<proteinExistence type="predicted"/>
<evidence type="ECO:0000259" key="6">
    <source>
        <dbReference type="PROSITE" id="PS50888"/>
    </source>
</evidence>
<evidence type="ECO:0000256" key="3">
    <source>
        <dbReference type="ARBA" id="ARBA00023163"/>
    </source>
</evidence>
<dbReference type="Proteomes" id="UP000887567">
    <property type="component" value="Unplaced"/>
</dbReference>
<dbReference type="SUPFAM" id="SSF158457">
    <property type="entry name" value="Orange domain-like"/>
    <property type="match status" value="1"/>
</dbReference>
<dbReference type="OrthoDB" id="690068at2759"/>
<dbReference type="RefSeq" id="XP_020913040.1">
    <property type="nucleotide sequence ID" value="XM_021057381.2"/>
</dbReference>
<dbReference type="SUPFAM" id="SSF47459">
    <property type="entry name" value="HLH, helix-loop-helix DNA-binding domain"/>
    <property type="match status" value="1"/>
</dbReference>
<keyword evidence="2" id="KW-0805">Transcription regulation</keyword>
<dbReference type="GeneID" id="110250753"/>
<dbReference type="KEGG" id="epa:110250753"/>
<evidence type="ECO:0000256" key="2">
    <source>
        <dbReference type="ARBA" id="ARBA00023015"/>
    </source>
</evidence>
<dbReference type="Pfam" id="PF00010">
    <property type="entry name" value="HLH"/>
    <property type="match status" value="1"/>
</dbReference>
<dbReference type="EnsemblMetazoa" id="XM_021057381.2">
    <property type="protein sequence ID" value="XP_020913040.1"/>
    <property type="gene ID" value="LOC110250753"/>
</dbReference>
<protein>
    <recommendedName>
        <fullName evidence="6">BHLH domain-containing protein</fullName>
    </recommendedName>
</protein>
<dbReference type="PANTHER" id="PTHR10985">
    <property type="entry name" value="BASIC HELIX-LOOP-HELIX TRANSCRIPTION FACTOR, HES-RELATED"/>
    <property type="match status" value="1"/>
</dbReference>
<reference evidence="7" key="1">
    <citation type="submission" date="2022-11" db="UniProtKB">
        <authorList>
            <consortium name="EnsemblMetazoa"/>
        </authorList>
    </citation>
    <scope>IDENTIFICATION</scope>
</reference>
<dbReference type="SMART" id="SM00511">
    <property type="entry name" value="ORANGE"/>
    <property type="match status" value="1"/>
</dbReference>
<keyword evidence="8" id="KW-1185">Reference proteome</keyword>
<dbReference type="GO" id="GO:0005634">
    <property type="term" value="C:nucleus"/>
    <property type="evidence" value="ECO:0007669"/>
    <property type="project" value="UniProtKB-SubCell"/>
</dbReference>